<dbReference type="Gene3D" id="1.10.1740.10">
    <property type="match status" value="1"/>
</dbReference>
<dbReference type="PANTHER" id="PTHR43133">
    <property type="entry name" value="RNA POLYMERASE ECF-TYPE SIGMA FACTO"/>
    <property type="match status" value="1"/>
</dbReference>
<dbReference type="SUPFAM" id="SSF88659">
    <property type="entry name" value="Sigma3 and sigma4 domains of RNA polymerase sigma factors"/>
    <property type="match status" value="1"/>
</dbReference>
<feature type="domain" description="RNA polymerase sigma-70 region 2" evidence="5">
    <location>
        <begin position="26"/>
        <end position="88"/>
    </location>
</feature>
<dbReference type="InterPro" id="IPR013324">
    <property type="entry name" value="RNA_pol_sigma_r3/r4-like"/>
</dbReference>
<sequence length="194" mass="22014">MHINEGIIEQLAAGSQEAFHTVYKVAYPQVRAFSKGLVKNDADADDITQLVFIKLWTKRSMLKEVKNFNTYLYTITKNTVLNHLATRKAFTVDIAGMGDRVTGSATPQEQVEARDLQLLIDMVVENMPPQRQTIYKLSREEGLSNDQIAERLGLQKKTVENHLNLALGDIRNMLKILILLLYGWGKSGPWWSLL</sequence>
<keyword evidence="3" id="KW-0731">Sigma factor</keyword>
<dbReference type="NCBIfam" id="TIGR02985">
    <property type="entry name" value="Sig70_bacteroi1"/>
    <property type="match status" value="1"/>
</dbReference>
<keyword evidence="2" id="KW-0805">Transcription regulation</keyword>
<organism evidence="7 8">
    <name type="scientific">Prevotella aff. ruminicola Tc2-24</name>
    <dbReference type="NCBI Taxonomy" id="81582"/>
    <lineage>
        <taxon>Bacteria</taxon>
        <taxon>Pseudomonadati</taxon>
        <taxon>Bacteroidota</taxon>
        <taxon>Bacteroidia</taxon>
        <taxon>Bacteroidales</taxon>
        <taxon>Prevotellaceae</taxon>
        <taxon>Prevotella</taxon>
    </lineage>
</organism>
<dbReference type="AlphaFoldDB" id="A0A1I0PQE7"/>
<dbReference type="Pfam" id="PF08281">
    <property type="entry name" value="Sigma70_r4_2"/>
    <property type="match status" value="1"/>
</dbReference>
<evidence type="ECO:0000313" key="7">
    <source>
        <dbReference type="EMBL" id="SEW16495.1"/>
    </source>
</evidence>
<keyword evidence="8" id="KW-1185">Reference proteome</keyword>
<dbReference type="GO" id="GO:0003677">
    <property type="term" value="F:DNA binding"/>
    <property type="evidence" value="ECO:0007669"/>
    <property type="project" value="InterPro"/>
</dbReference>
<dbReference type="NCBIfam" id="TIGR02937">
    <property type="entry name" value="sigma70-ECF"/>
    <property type="match status" value="1"/>
</dbReference>
<evidence type="ECO:0000259" key="5">
    <source>
        <dbReference type="Pfam" id="PF04542"/>
    </source>
</evidence>
<accession>A0A1I0PQE7</accession>
<dbReference type="SUPFAM" id="SSF88946">
    <property type="entry name" value="Sigma2 domain of RNA polymerase sigma factors"/>
    <property type="match status" value="1"/>
</dbReference>
<proteinExistence type="inferred from homology"/>
<protein>
    <submittedName>
        <fullName evidence="7">RNA polymerase sigma-70 factor, ECF subfamily</fullName>
    </submittedName>
</protein>
<evidence type="ECO:0000313" key="8">
    <source>
        <dbReference type="Proteomes" id="UP000199373"/>
    </source>
</evidence>
<evidence type="ECO:0000256" key="2">
    <source>
        <dbReference type="ARBA" id="ARBA00023015"/>
    </source>
</evidence>
<dbReference type="InterPro" id="IPR036388">
    <property type="entry name" value="WH-like_DNA-bd_sf"/>
</dbReference>
<evidence type="ECO:0000256" key="3">
    <source>
        <dbReference type="ARBA" id="ARBA00023082"/>
    </source>
</evidence>
<dbReference type="InterPro" id="IPR013249">
    <property type="entry name" value="RNA_pol_sigma70_r4_t2"/>
</dbReference>
<dbReference type="EMBL" id="FOIQ01000004">
    <property type="protein sequence ID" value="SEW16495.1"/>
    <property type="molecule type" value="Genomic_DNA"/>
</dbReference>
<dbReference type="InterPro" id="IPR007627">
    <property type="entry name" value="RNA_pol_sigma70_r2"/>
</dbReference>
<name>A0A1I0PQE7_9BACT</name>
<keyword evidence="4" id="KW-0804">Transcription</keyword>
<evidence type="ECO:0000256" key="1">
    <source>
        <dbReference type="ARBA" id="ARBA00010641"/>
    </source>
</evidence>
<dbReference type="Proteomes" id="UP000199373">
    <property type="component" value="Unassembled WGS sequence"/>
</dbReference>
<dbReference type="Gene3D" id="1.10.10.10">
    <property type="entry name" value="Winged helix-like DNA-binding domain superfamily/Winged helix DNA-binding domain"/>
    <property type="match status" value="1"/>
</dbReference>
<dbReference type="GO" id="GO:0006352">
    <property type="term" value="P:DNA-templated transcription initiation"/>
    <property type="evidence" value="ECO:0007669"/>
    <property type="project" value="InterPro"/>
</dbReference>
<evidence type="ECO:0000259" key="6">
    <source>
        <dbReference type="Pfam" id="PF08281"/>
    </source>
</evidence>
<reference evidence="7 8" key="1">
    <citation type="submission" date="2016-10" db="EMBL/GenBank/DDBJ databases">
        <authorList>
            <person name="de Groot N.N."/>
        </authorList>
    </citation>
    <scope>NUCLEOTIDE SEQUENCE [LARGE SCALE GENOMIC DNA]</scope>
    <source>
        <strain evidence="7 8">TC2-24</strain>
    </source>
</reference>
<dbReference type="InterPro" id="IPR014284">
    <property type="entry name" value="RNA_pol_sigma-70_dom"/>
</dbReference>
<gene>
    <name evidence="7" type="ORF">SAMN04487850_1930</name>
</gene>
<dbReference type="InterPro" id="IPR039425">
    <property type="entry name" value="RNA_pol_sigma-70-like"/>
</dbReference>
<dbReference type="PANTHER" id="PTHR43133:SF46">
    <property type="entry name" value="RNA POLYMERASE SIGMA-70 FACTOR ECF SUBFAMILY"/>
    <property type="match status" value="1"/>
</dbReference>
<dbReference type="GO" id="GO:0016987">
    <property type="term" value="F:sigma factor activity"/>
    <property type="evidence" value="ECO:0007669"/>
    <property type="project" value="UniProtKB-KW"/>
</dbReference>
<dbReference type="InterPro" id="IPR013325">
    <property type="entry name" value="RNA_pol_sigma_r2"/>
</dbReference>
<feature type="domain" description="RNA polymerase sigma factor 70 region 4 type 2" evidence="6">
    <location>
        <begin position="119"/>
        <end position="167"/>
    </location>
</feature>
<comment type="similarity">
    <text evidence="1">Belongs to the sigma-70 factor family. ECF subfamily.</text>
</comment>
<dbReference type="Pfam" id="PF04542">
    <property type="entry name" value="Sigma70_r2"/>
    <property type="match status" value="1"/>
</dbReference>
<evidence type="ECO:0000256" key="4">
    <source>
        <dbReference type="ARBA" id="ARBA00023163"/>
    </source>
</evidence>
<dbReference type="InterPro" id="IPR014327">
    <property type="entry name" value="RNA_pol_sigma70_bacteroid"/>
</dbReference>